<feature type="domain" description="Retrotransposon gag" evidence="1">
    <location>
        <begin position="6"/>
        <end position="97"/>
    </location>
</feature>
<dbReference type="AlphaFoldDB" id="A0A2Z7CKQ6"/>
<dbReference type="EMBL" id="KQ995219">
    <property type="protein sequence ID" value="KZV47670.1"/>
    <property type="molecule type" value="Genomic_DNA"/>
</dbReference>
<keyword evidence="3" id="KW-1185">Reference proteome</keyword>
<proteinExistence type="predicted"/>
<dbReference type="Pfam" id="PF03732">
    <property type="entry name" value="Retrotrans_gag"/>
    <property type="match status" value="1"/>
</dbReference>
<name>A0A2Z7CKQ6_9LAMI</name>
<dbReference type="Proteomes" id="UP000250235">
    <property type="component" value="Unassembled WGS sequence"/>
</dbReference>
<dbReference type="OrthoDB" id="1751726at2759"/>
<gene>
    <name evidence="2" type="ORF">F511_45065</name>
</gene>
<sequence>MAQRLRLAHIHMDGATYHWFQWIRARIPDITWSRFAEELIKRYGGRRQSNPFFMLASLKQGAQSLDTYIEQFEVLLAQIGDLPDDQCLGYFISGLRDEISRRIAIHEPRTILRAMDLARAIDEEINGYWGKYRTCSTMGNGSRGYRSTPQY</sequence>
<dbReference type="InterPro" id="IPR005162">
    <property type="entry name" value="Retrotrans_gag_dom"/>
</dbReference>
<evidence type="ECO:0000313" key="2">
    <source>
        <dbReference type="EMBL" id="KZV47670.1"/>
    </source>
</evidence>
<accession>A0A2Z7CKQ6</accession>
<evidence type="ECO:0000259" key="1">
    <source>
        <dbReference type="Pfam" id="PF03732"/>
    </source>
</evidence>
<protein>
    <recommendedName>
        <fullName evidence="1">Retrotransposon gag domain-containing protein</fullName>
    </recommendedName>
</protein>
<evidence type="ECO:0000313" key="3">
    <source>
        <dbReference type="Proteomes" id="UP000250235"/>
    </source>
</evidence>
<organism evidence="2 3">
    <name type="scientific">Dorcoceras hygrometricum</name>
    <dbReference type="NCBI Taxonomy" id="472368"/>
    <lineage>
        <taxon>Eukaryota</taxon>
        <taxon>Viridiplantae</taxon>
        <taxon>Streptophyta</taxon>
        <taxon>Embryophyta</taxon>
        <taxon>Tracheophyta</taxon>
        <taxon>Spermatophyta</taxon>
        <taxon>Magnoliopsida</taxon>
        <taxon>eudicotyledons</taxon>
        <taxon>Gunneridae</taxon>
        <taxon>Pentapetalae</taxon>
        <taxon>asterids</taxon>
        <taxon>lamiids</taxon>
        <taxon>Lamiales</taxon>
        <taxon>Gesneriaceae</taxon>
        <taxon>Didymocarpoideae</taxon>
        <taxon>Trichosporeae</taxon>
        <taxon>Loxocarpinae</taxon>
        <taxon>Dorcoceras</taxon>
    </lineage>
</organism>
<reference evidence="2 3" key="1">
    <citation type="journal article" date="2015" name="Proc. Natl. Acad. Sci. U.S.A.">
        <title>The resurrection genome of Boea hygrometrica: A blueprint for survival of dehydration.</title>
        <authorList>
            <person name="Xiao L."/>
            <person name="Yang G."/>
            <person name="Zhang L."/>
            <person name="Yang X."/>
            <person name="Zhao S."/>
            <person name="Ji Z."/>
            <person name="Zhou Q."/>
            <person name="Hu M."/>
            <person name="Wang Y."/>
            <person name="Chen M."/>
            <person name="Xu Y."/>
            <person name="Jin H."/>
            <person name="Xiao X."/>
            <person name="Hu G."/>
            <person name="Bao F."/>
            <person name="Hu Y."/>
            <person name="Wan P."/>
            <person name="Li L."/>
            <person name="Deng X."/>
            <person name="Kuang T."/>
            <person name="Xiang C."/>
            <person name="Zhu J.K."/>
            <person name="Oliver M.J."/>
            <person name="He Y."/>
        </authorList>
    </citation>
    <scope>NUCLEOTIDE SEQUENCE [LARGE SCALE GENOMIC DNA]</scope>
    <source>
        <strain evidence="3">cv. XS01</strain>
    </source>
</reference>